<feature type="compositionally biased region" description="Basic and acidic residues" evidence="1">
    <location>
        <begin position="63"/>
        <end position="77"/>
    </location>
</feature>
<proteinExistence type="predicted"/>
<name>A0A8S9V1J8_PHYIN</name>
<gene>
    <name evidence="2" type="ORF">GN958_ATG05796</name>
</gene>
<dbReference type="AlphaFoldDB" id="A0A8S9V1J8"/>
<organism evidence="2 3">
    <name type="scientific">Phytophthora infestans</name>
    <name type="common">Potato late blight agent</name>
    <name type="synonym">Botrytis infestans</name>
    <dbReference type="NCBI Taxonomy" id="4787"/>
    <lineage>
        <taxon>Eukaryota</taxon>
        <taxon>Sar</taxon>
        <taxon>Stramenopiles</taxon>
        <taxon>Oomycota</taxon>
        <taxon>Peronosporomycetes</taxon>
        <taxon>Peronosporales</taxon>
        <taxon>Peronosporaceae</taxon>
        <taxon>Phytophthora</taxon>
    </lineage>
</organism>
<accession>A0A8S9V1J8</accession>
<feature type="region of interest" description="Disordered" evidence="1">
    <location>
        <begin position="57"/>
        <end position="97"/>
    </location>
</feature>
<dbReference type="Proteomes" id="UP000704712">
    <property type="component" value="Unassembled WGS sequence"/>
</dbReference>
<reference evidence="2" key="1">
    <citation type="submission" date="2020-03" db="EMBL/GenBank/DDBJ databases">
        <title>Hybrid Assembly of Korean Phytophthora infestans isolates.</title>
        <authorList>
            <person name="Prokchorchik M."/>
            <person name="Lee Y."/>
            <person name="Seo J."/>
            <person name="Cho J.-H."/>
            <person name="Park Y.-E."/>
            <person name="Jang D.-C."/>
            <person name="Im J.-S."/>
            <person name="Choi J.-G."/>
            <person name="Park H.-J."/>
            <person name="Lee G.-B."/>
            <person name="Lee Y.-G."/>
            <person name="Hong S.-Y."/>
            <person name="Cho K."/>
            <person name="Sohn K.H."/>
        </authorList>
    </citation>
    <scope>NUCLEOTIDE SEQUENCE</scope>
    <source>
        <strain evidence="2">KR_2_A2</strain>
    </source>
</reference>
<evidence type="ECO:0000313" key="3">
    <source>
        <dbReference type="Proteomes" id="UP000704712"/>
    </source>
</evidence>
<evidence type="ECO:0000313" key="2">
    <source>
        <dbReference type="EMBL" id="KAF4145089.1"/>
    </source>
</evidence>
<evidence type="ECO:0000256" key="1">
    <source>
        <dbReference type="SAM" id="MobiDB-lite"/>
    </source>
</evidence>
<dbReference type="EMBL" id="JAACNO010000765">
    <property type="protein sequence ID" value="KAF4145089.1"/>
    <property type="molecule type" value="Genomic_DNA"/>
</dbReference>
<protein>
    <submittedName>
        <fullName evidence="2">Uncharacterized protein</fullName>
    </submittedName>
</protein>
<comment type="caution">
    <text evidence="2">The sequence shown here is derived from an EMBL/GenBank/DDBJ whole genome shotgun (WGS) entry which is preliminary data.</text>
</comment>
<sequence length="196" mass="22622">MRMSSVDLMPAIIFNKNYIRKADELDDDTPATDEDFELVKRMQEAWWRSYIQTFQEKAPTASPERDRSSTIEGETKETSPPLAELPQLQGGFSSRRRPQIPRCYSELDQIRMASGSLAARCTNSFCWRSHSSLRMPGYCREPKRIHMPNGYHAAPSDSRGTRELDLRVIVSEAQLQVQERAELAAQRYQSNRSYEK</sequence>